<name>A0A0K8P0P7_PISS1</name>
<evidence type="ECO:0000256" key="8">
    <source>
        <dbReference type="ARBA" id="ARBA00022989"/>
    </source>
</evidence>
<feature type="transmembrane region" description="Helical" evidence="10">
    <location>
        <begin position="12"/>
        <end position="38"/>
    </location>
</feature>
<evidence type="ECO:0000256" key="4">
    <source>
        <dbReference type="ARBA" id="ARBA00017522"/>
    </source>
</evidence>
<proteinExistence type="inferred from homology"/>
<dbReference type="PANTHER" id="PTHR36122">
    <property type="entry name" value="NICOTINAMIDE RIBOSIDE TRANSPORTER PNUC"/>
    <property type="match status" value="1"/>
</dbReference>
<dbReference type="GO" id="GO:0005886">
    <property type="term" value="C:plasma membrane"/>
    <property type="evidence" value="ECO:0007669"/>
    <property type="project" value="UniProtKB-SubCell"/>
</dbReference>
<organism evidence="11 12">
    <name type="scientific">Piscinibacter sakaiensis</name>
    <name type="common">Ideonella sakaiensis</name>
    <dbReference type="NCBI Taxonomy" id="1547922"/>
    <lineage>
        <taxon>Bacteria</taxon>
        <taxon>Pseudomonadati</taxon>
        <taxon>Pseudomonadota</taxon>
        <taxon>Betaproteobacteria</taxon>
        <taxon>Burkholderiales</taxon>
        <taxon>Sphaerotilaceae</taxon>
        <taxon>Piscinibacter</taxon>
    </lineage>
</organism>
<keyword evidence="6" id="KW-1003">Cell membrane</keyword>
<dbReference type="STRING" id="1547922.ISF6_1513"/>
<keyword evidence="8 10" id="KW-1133">Transmembrane helix</keyword>
<evidence type="ECO:0000256" key="9">
    <source>
        <dbReference type="ARBA" id="ARBA00023136"/>
    </source>
</evidence>
<keyword evidence="9 10" id="KW-0472">Membrane</keyword>
<feature type="transmembrane region" description="Helical" evidence="10">
    <location>
        <begin position="186"/>
        <end position="203"/>
    </location>
</feature>
<feature type="transmembrane region" description="Helical" evidence="10">
    <location>
        <begin position="45"/>
        <end position="63"/>
    </location>
</feature>
<evidence type="ECO:0000256" key="1">
    <source>
        <dbReference type="ARBA" id="ARBA00002672"/>
    </source>
</evidence>
<dbReference type="InterPro" id="IPR006419">
    <property type="entry name" value="NMN_transpt_PnuC"/>
</dbReference>
<evidence type="ECO:0000256" key="2">
    <source>
        <dbReference type="ARBA" id="ARBA00004651"/>
    </source>
</evidence>
<dbReference type="PANTHER" id="PTHR36122:SF2">
    <property type="entry name" value="NICOTINAMIDE RIBOSIDE TRANSPORTER PNUC"/>
    <property type="match status" value="1"/>
</dbReference>
<dbReference type="GO" id="GO:0034257">
    <property type="term" value="F:nicotinamide riboside transmembrane transporter activity"/>
    <property type="evidence" value="ECO:0007669"/>
    <property type="project" value="InterPro"/>
</dbReference>
<comment type="similarity">
    <text evidence="3">Belongs to the nicotinamide ribonucleoside (NR) uptake permease (TC 4.B.1) family.</text>
</comment>
<reference evidence="11 12" key="2">
    <citation type="journal article" date="2016" name="Science">
        <title>A bacterium that degrades and assimilates poly(ethylene terephthalate).</title>
        <authorList>
            <person name="Yoshida S."/>
            <person name="Hiraga K."/>
            <person name="Takehana T."/>
            <person name="Taniguchi I."/>
            <person name="Yamaji H."/>
            <person name="Maeda Y."/>
            <person name="Toyohara K."/>
            <person name="Miyamoto K."/>
            <person name="Kimura Y."/>
            <person name="Oda K."/>
        </authorList>
    </citation>
    <scope>NUCLEOTIDE SEQUENCE [LARGE SCALE GENOMIC DNA]</scope>
    <source>
        <strain evidence="12">NBRC 110686 / TISTR 2288 / 201-F6</strain>
    </source>
</reference>
<feature type="transmembrane region" description="Helical" evidence="10">
    <location>
        <begin position="114"/>
        <end position="133"/>
    </location>
</feature>
<reference evidence="12" key="1">
    <citation type="submission" date="2015-07" db="EMBL/GenBank/DDBJ databases">
        <title>Discovery of a poly(ethylene terephthalate assimilation.</title>
        <authorList>
            <person name="Yoshida S."/>
            <person name="Hiraga K."/>
            <person name="Takehana T."/>
            <person name="Taniguchi I."/>
            <person name="Yamaji H."/>
            <person name="Maeda Y."/>
            <person name="Toyohara K."/>
            <person name="Miyamoto K."/>
            <person name="Kimura Y."/>
            <person name="Oda K."/>
        </authorList>
    </citation>
    <scope>NUCLEOTIDE SEQUENCE [LARGE SCALE GENOMIC DNA]</scope>
    <source>
        <strain evidence="12">NBRC 110686 / TISTR 2288 / 201-F6</strain>
    </source>
</reference>
<evidence type="ECO:0000256" key="10">
    <source>
        <dbReference type="SAM" id="Phobius"/>
    </source>
</evidence>
<feature type="transmembrane region" description="Helical" evidence="10">
    <location>
        <begin position="75"/>
        <end position="93"/>
    </location>
</feature>
<dbReference type="OrthoDB" id="9791248at2"/>
<dbReference type="Proteomes" id="UP000037660">
    <property type="component" value="Unassembled WGS sequence"/>
</dbReference>
<comment type="caution">
    <text evidence="11">The sequence shown here is derived from an EMBL/GenBank/DDBJ whole genome shotgun (WGS) entry which is preliminary data.</text>
</comment>
<dbReference type="RefSeq" id="WP_054019778.1">
    <property type="nucleotide sequence ID" value="NZ_BBYR01000027.1"/>
</dbReference>
<dbReference type="Pfam" id="PF04973">
    <property type="entry name" value="NMN_transporter"/>
    <property type="match status" value="1"/>
</dbReference>
<comment type="function">
    <text evidence="1">Required for nicotinamide riboside transport across the inner membrane.</text>
</comment>
<evidence type="ECO:0000256" key="6">
    <source>
        <dbReference type="ARBA" id="ARBA00022475"/>
    </source>
</evidence>
<evidence type="ECO:0000256" key="3">
    <source>
        <dbReference type="ARBA" id="ARBA00006669"/>
    </source>
</evidence>
<keyword evidence="7 10" id="KW-0812">Transmembrane</keyword>
<evidence type="ECO:0000256" key="7">
    <source>
        <dbReference type="ARBA" id="ARBA00022692"/>
    </source>
</evidence>
<sequence>MMDAWLAPFRPLLAPVFVAWGVPVTLLEVVAFVLALAMVGLNMRVNAWAWPLAILSSALYALLFADSRLYGEAGLQLFFIAVAGWGWWQWLRGRLPDGAALRVRHLGPRGRRRALLAFAAAWPALAALLMHATDSDVPWWDAFPTAGSLVGQWLLGRQYVENWPVWLVVNLVSVALFVHKGLWLTVLLYLLFSVLSVLGWRVWRRHADAAAPAAAR</sequence>
<evidence type="ECO:0000256" key="5">
    <source>
        <dbReference type="ARBA" id="ARBA00022448"/>
    </source>
</evidence>
<comment type="subcellular location">
    <subcellularLocation>
        <location evidence="2">Cell membrane</location>
        <topology evidence="2">Multi-pass membrane protein</topology>
    </subcellularLocation>
</comment>
<gene>
    <name evidence="11" type="ORF">ISF6_1513</name>
</gene>
<keyword evidence="5" id="KW-0813">Transport</keyword>
<dbReference type="AlphaFoldDB" id="A0A0K8P0P7"/>
<evidence type="ECO:0000313" key="12">
    <source>
        <dbReference type="Proteomes" id="UP000037660"/>
    </source>
</evidence>
<keyword evidence="12" id="KW-1185">Reference proteome</keyword>
<dbReference type="EMBL" id="BBYR01000027">
    <property type="protein sequence ID" value="GAP35740.1"/>
    <property type="molecule type" value="Genomic_DNA"/>
</dbReference>
<protein>
    <recommendedName>
        <fullName evidence="4">Nicotinamide riboside transporter PnuC</fullName>
    </recommendedName>
</protein>
<evidence type="ECO:0000313" key="11">
    <source>
        <dbReference type="EMBL" id="GAP35740.1"/>
    </source>
</evidence>
<accession>A0A0K8P0P7</accession>
<dbReference type="NCBIfam" id="TIGR01528">
    <property type="entry name" value="NMN_trans_PnuC"/>
    <property type="match status" value="1"/>
</dbReference>